<name>A0A6B9WIV9_9CAUD</name>
<evidence type="ECO:0000313" key="2">
    <source>
        <dbReference type="EMBL" id="QHR65447.1"/>
    </source>
</evidence>
<keyword evidence="3" id="KW-1185">Reference proteome</keyword>
<keyword evidence="1" id="KW-1133">Transmembrane helix</keyword>
<protein>
    <submittedName>
        <fullName evidence="2">Uncharacterized protein</fullName>
    </submittedName>
</protein>
<accession>A0A6B9WIV9</accession>
<organism evidence="2 3">
    <name type="scientific">Escherichia phage mellemsur</name>
    <dbReference type="NCBI Taxonomy" id="2696418"/>
    <lineage>
        <taxon>Viruses</taxon>
        <taxon>Duplodnaviria</taxon>
        <taxon>Heunggongvirae</taxon>
        <taxon>Uroviricota</taxon>
        <taxon>Caudoviricetes</taxon>
        <taxon>Autographivirales</taxon>
        <taxon>Autoscriptoviridae</taxon>
        <taxon>Stentvirinae</taxon>
        <taxon>Bonnellvirus</taxon>
        <taxon>Bonnellvirus mellemsur</taxon>
    </lineage>
</organism>
<feature type="transmembrane region" description="Helical" evidence="1">
    <location>
        <begin position="39"/>
        <end position="59"/>
    </location>
</feature>
<reference evidence="3" key="1">
    <citation type="submission" date="2019-12" db="EMBL/GenBank/DDBJ databases">
        <authorList>
            <person name="Olsen N.S."/>
            <person name="Junco L.M.F."/>
            <person name="Kot W."/>
            <person name="Hansen L.H."/>
        </authorList>
    </citation>
    <scope>NUCLEOTIDE SEQUENCE [LARGE SCALE GENOMIC DNA]</scope>
</reference>
<evidence type="ECO:0000256" key="1">
    <source>
        <dbReference type="SAM" id="Phobius"/>
    </source>
</evidence>
<evidence type="ECO:0000313" key="3">
    <source>
        <dbReference type="Proteomes" id="UP000464219"/>
    </source>
</evidence>
<dbReference type="EMBL" id="MN850570">
    <property type="protein sequence ID" value="QHR65447.1"/>
    <property type="molecule type" value="Genomic_DNA"/>
</dbReference>
<sequence>MFKVILLFLLLVIIWGALWVGLASLVLIPAVGESATSTLGTLLGMLVGWGLMQLSLSVGQSRRWIKW</sequence>
<gene>
    <name evidence="2" type="ORF">mellemsur_46</name>
</gene>
<keyword evidence="1" id="KW-0472">Membrane</keyword>
<dbReference type="Proteomes" id="UP000464219">
    <property type="component" value="Segment"/>
</dbReference>
<proteinExistence type="predicted"/>
<keyword evidence="1" id="KW-0812">Transmembrane</keyword>